<keyword evidence="1" id="KW-0479">Metal-binding</keyword>
<evidence type="ECO:0000259" key="4">
    <source>
        <dbReference type="PROSITE" id="PS51379"/>
    </source>
</evidence>
<evidence type="ECO:0000256" key="2">
    <source>
        <dbReference type="ARBA" id="ARBA00023004"/>
    </source>
</evidence>
<organism evidence="5 6">
    <name type="scientific">Desulfonema magnum</name>
    <dbReference type="NCBI Taxonomy" id="45655"/>
    <lineage>
        <taxon>Bacteria</taxon>
        <taxon>Pseudomonadati</taxon>
        <taxon>Thermodesulfobacteriota</taxon>
        <taxon>Desulfobacteria</taxon>
        <taxon>Desulfobacterales</taxon>
        <taxon>Desulfococcaceae</taxon>
        <taxon>Desulfonema</taxon>
    </lineage>
</organism>
<dbReference type="PANTHER" id="PTHR40447">
    <property type="entry name" value="ANAEROBIC SULFITE REDUCTASE SUBUNIT A"/>
    <property type="match status" value="1"/>
</dbReference>
<dbReference type="Pfam" id="PF17179">
    <property type="entry name" value="Fer4_22"/>
    <property type="match status" value="1"/>
</dbReference>
<gene>
    <name evidence="5" type="ORF">dnm_084960</name>
</gene>
<sequence>MKVIKIDKKDWADGLAKLSGGYRLFGPVKDKEFHNFKELDNGELPDFDFSNTKLSAKSMVFPQAEAMFKYSLDENEADHHIMKEAEKDYSPRAAIGIRPCDAAAFLLVKKNFDTPEYKDPYWINAYEASVFVGLACNNPCSTCFCTSAGCGPFHEDGLDVLLADAGDYFLAKVITDKGEKLLQAAGWNTEADAGEDQIETLKKEAEAKITASVNTDGLKDKITTELYDAPFWEDVAFACLNCGTCTYVCPTCWCFDIQDETHGTSGIRMKTWDSCMYPLFTLHGSGHNPRGTKVHRVRQRFMHKLKYYVDKYGDGIQCVGCGRCIRLCPVNIDIRKVCELMNSYEPADAACQVA</sequence>
<dbReference type="EMBL" id="CP061800">
    <property type="protein sequence ID" value="QTA92416.1"/>
    <property type="molecule type" value="Genomic_DNA"/>
</dbReference>
<proteinExistence type="predicted"/>
<dbReference type="InterPro" id="IPR017896">
    <property type="entry name" value="4Fe4S_Fe-S-bd"/>
</dbReference>
<dbReference type="SUPFAM" id="SSF46548">
    <property type="entry name" value="alpha-helical ferredoxin"/>
    <property type="match status" value="1"/>
</dbReference>
<dbReference type="Gene3D" id="1.10.1060.10">
    <property type="entry name" value="Alpha-helical ferredoxin"/>
    <property type="match status" value="1"/>
</dbReference>
<dbReference type="PROSITE" id="PS51379">
    <property type="entry name" value="4FE4S_FER_2"/>
    <property type="match status" value="2"/>
</dbReference>
<dbReference type="PANTHER" id="PTHR40447:SF1">
    <property type="entry name" value="ANAEROBIC SULFITE REDUCTASE SUBUNIT A"/>
    <property type="match status" value="1"/>
</dbReference>
<evidence type="ECO:0000256" key="1">
    <source>
        <dbReference type="ARBA" id="ARBA00022723"/>
    </source>
</evidence>
<dbReference type="KEGG" id="dmm:dnm_084960"/>
<dbReference type="InterPro" id="IPR009051">
    <property type="entry name" value="Helical_ferredxn"/>
</dbReference>
<dbReference type="GO" id="GO:0051536">
    <property type="term" value="F:iron-sulfur cluster binding"/>
    <property type="evidence" value="ECO:0007669"/>
    <property type="project" value="UniProtKB-KW"/>
</dbReference>
<dbReference type="Proteomes" id="UP000663722">
    <property type="component" value="Chromosome"/>
</dbReference>
<keyword evidence="2" id="KW-0408">Iron</keyword>
<dbReference type="InterPro" id="IPR017900">
    <property type="entry name" value="4Fe4S_Fe_S_CS"/>
</dbReference>
<dbReference type="AlphaFoldDB" id="A0A975BVA4"/>
<name>A0A975BVA4_9BACT</name>
<dbReference type="PROSITE" id="PS00198">
    <property type="entry name" value="4FE4S_FER_1"/>
    <property type="match status" value="2"/>
</dbReference>
<reference evidence="5" key="1">
    <citation type="journal article" date="2021" name="Microb. Physiol.">
        <title>Proteogenomic Insights into the Physiology of Marine, Sulfate-Reducing, Filamentous Desulfonema limicola and Desulfonema magnum.</title>
        <authorList>
            <person name="Schnaars V."/>
            <person name="Wohlbrand L."/>
            <person name="Scheve S."/>
            <person name="Hinrichs C."/>
            <person name="Reinhardt R."/>
            <person name="Rabus R."/>
        </authorList>
    </citation>
    <scope>NUCLEOTIDE SEQUENCE</scope>
    <source>
        <strain evidence="5">4be13</strain>
    </source>
</reference>
<keyword evidence="3" id="KW-0411">Iron-sulfur</keyword>
<dbReference type="GO" id="GO:0046872">
    <property type="term" value="F:metal ion binding"/>
    <property type="evidence" value="ECO:0007669"/>
    <property type="project" value="UniProtKB-KW"/>
</dbReference>
<dbReference type="RefSeq" id="WP_207679789.1">
    <property type="nucleotide sequence ID" value="NZ_CP061800.1"/>
</dbReference>
<evidence type="ECO:0000313" key="6">
    <source>
        <dbReference type="Proteomes" id="UP000663722"/>
    </source>
</evidence>
<accession>A0A975BVA4</accession>
<evidence type="ECO:0000313" key="5">
    <source>
        <dbReference type="EMBL" id="QTA92416.1"/>
    </source>
</evidence>
<protein>
    <submittedName>
        <fullName evidence="5">4Fe-4S cluster protein</fullName>
    </submittedName>
</protein>
<keyword evidence="6" id="KW-1185">Reference proteome</keyword>
<feature type="domain" description="4Fe-4S ferredoxin-type" evidence="4">
    <location>
        <begin position="305"/>
        <end position="337"/>
    </location>
</feature>
<feature type="domain" description="4Fe-4S ferredoxin-type" evidence="4">
    <location>
        <begin position="228"/>
        <end position="260"/>
    </location>
</feature>
<evidence type="ECO:0000256" key="3">
    <source>
        <dbReference type="ARBA" id="ARBA00023014"/>
    </source>
</evidence>